<dbReference type="InterPro" id="IPR016181">
    <property type="entry name" value="Acyl_CoA_acyltransferase"/>
</dbReference>
<evidence type="ECO:0000313" key="2">
    <source>
        <dbReference type="EMBL" id="SMH34305.1"/>
    </source>
</evidence>
<dbReference type="Gene3D" id="3.40.630.30">
    <property type="match status" value="1"/>
</dbReference>
<protein>
    <submittedName>
        <fullName evidence="2">Protein N-acetyltransferase, RimJ/RimL family</fullName>
    </submittedName>
</protein>
<gene>
    <name evidence="2" type="ORF">SAMN02982922_1495</name>
</gene>
<evidence type="ECO:0000259" key="1">
    <source>
        <dbReference type="PROSITE" id="PS51186"/>
    </source>
</evidence>
<dbReference type="PANTHER" id="PTHR43792:SF13">
    <property type="entry name" value="ACETYLTRANSFERASE"/>
    <property type="match status" value="1"/>
</dbReference>
<dbReference type="GO" id="GO:0016747">
    <property type="term" value="F:acyltransferase activity, transferring groups other than amino-acyl groups"/>
    <property type="evidence" value="ECO:0007669"/>
    <property type="project" value="InterPro"/>
</dbReference>
<dbReference type="PROSITE" id="PS51186">
    <property type="entry name" value="GNAT"/>
    <property type="match status" value="1"/>
</dbReference>
<dbReference type="Proteomes" id="UP000193083">
    <property type="component" value="Unassembled WGS sequence"/>
</dbReference>
<dbReference type="OrthoDB" id="6293260at2"/>
<dbReference type="Pfam" id="PF13302">
    <property type="entry name" value="Acetyltransf_3"/>
    <property type="match status" value="1"/>
</dbReference>
<reference evidence="2 3" key="1">
    <citation type="submission" date="2017-04" db="EMBL/GenBank/DDBJ databases">
        <authorList>
            <person name="Afonso C.L."/>
            <person name="Miller P.J."/>
            <person name="Scott M.A."/>
            <person name="Spackman E."/>
            <person name="Goraichik I."/>
            <person name="Dimitrov K.M."/>
            <person name="Suarez D.L."/>
            <person name="Swayne D.E."/>
        </authorList>
    </citation>
    <scope>NUCLEOTIDE SEQUENCE [LARGE SCALE GENOMIC DNA]</scope>
    <source>
        <strain evidence="2 3">B5P</strain>
    </source>
</reference>
<sequence>MDIPVIETERLLLRGMTQGDFEAQAEMWADPVVTRFIGGVPLSREQAWIRHLRHIGSWQVMGFGFWAVIDKATNRLIGEAGFHDLKRDLTPSIEGTLETGWGFVPDAHGKGVATETVSAVLAWGDAQRPAMRMTCLIDPGNTASIRVAEKHGFREFARSTYHGAPTILFERLRPA</sequence>
<dbReference type="SUPFAM" id="SSF55729">
    <property type="entry name" value="Acyl-CoA N-acyltransferases (Nat)"/>
    <property type="match status" value="1"/>
</dbReference>
<dbReference type="EMBL" id="FXBL01000004">
    <property type="protein sequence ID" value="SMH34305.1"/>
    <property type="molecule type" value="Genomic_DNA"/>
</dbReference>
<name>A0A1X7NBT5_9HYPH</name>
<evidence type="ECO:0000313" key="3">
    <source>
        <dbReference type="Proteomes" id="UP000193083"/>
    </source>
</evidence>
<dbReference type="RefSeq" id="WP_085463583.1">
    <property type="nucleotide sequence ID" value="NZ_FXBL01000004.1"/>
</dbReference>
<proteinExistence type="predicted"/>
<keyword evidence="3" id="KW-1185">Reference proteome</keyword>
<dbReference type="AlphaFoldDB" id="A0A1X7NBT5"/>
<dbReference type="InterPro" id="IPR051531">
    <property type="entry name" value="N-acetyltransferase"/>
</dbReference>
<organism evidence="2 3">
    <name type="scientific">Mesorhizobium australicum</name>
    <dbReference type="NCBI Taxonomy" id="536018"/>
    <lineage>
        <taxon>Bacteria</taxon>
        <taxon>Pseudomonadati</taxon>
        <taxon>Pseudomonadota</taxon>
        <taxon>Alphaproteobacteria</taxon>
        <taxon>Hyphomicrobiales</taxon>
        <taxon>Phyllobacteriaceae</taxon>
        <taxon>Mesorhizobium</taxon>
    </lineage>
</organism>
<feature type="domain" description="N-acetyltransferase" evidence="1">
    <location>
        <begin position="11"/>
        <end position="174"/>
    </location>
</feature>
<dbReference type="InterPro" id="IPR000182">
    <property type="entry name" value="GNAT_dom"/>
</dbReference>
<accession>A0A1X7NBT5</accession>
<keyword evidence="2" id="KW-0808">Transferase</keyword>
<dbReference type="PANTHER" id="PTHR43792">
    <property type="entry name" value="GNAT FAMILY, PUTATIVE (AFU_ORTHOLOGUE AFUA_3G00765)-RELATED-RELATED"/>
    <property type="match status" value="1"/>
</dbReference>